<name>A0A852VVQ6_PSEA5</name>
<sequence length="213" mass="21187">MTGAGSGPHGAPFSGRVGWGAAPAVVVVDLVAAYTEPDGPFFLGDAATAERVTGGCDAVVAAARAGGHPVVWTVVRYAADLADAGFFAAKVPALSCFAEGAPGDWGRLVLDPAPGETLLAKQHASAFAGTSLAATLRARGVDTVVVTGVSTSGCVRATATDALAAGFRPVVVADACADRDAGVHARNLADLDAKYADVADLPSTVTQLSTPEV</sequence>
<dbReference type="InterPro" id="IPR000868">
    <property type="entry name" value="Isochorismatase-like_dom"/>
</dbReference>
<dbReference type="InterPro" id="IPR036380">
    <property type="entry name" value="Isochorismatase-like_sf"/>
</dbReference>
<keyword evidence="1 3" id="KW-0378">Hydrolase</keyword>
<protein>
    <submittedName>
        <fullName evidence="3">Maleamate amidohydrolase</fullName>
        <ecNumber evidence="3">3.5.1.107</ecNumber>
    </submittedName>
</protein>
<dbReference type="GeneID" id="98050189"/>
<organism evidence="3 4">
    <name type="scientific">Pseudonocardia alni</name>
    <name type="common">Amycolata alni</name>
    <dbReference type="NCBI Taxonomy" id="33907"/>
    <lineage>
        <taxon>Bacteria</taxon>
        <taxon>Bacillati</taxon>
        <taxon>Actinomycetota</taxon>
        <taxon>Actinomycetes</taxon>
        <taxon>Pseudonocardiales</taxon>
        <taxon>Pseudonocardiaceae</taxon>
        <taxon>Pseudonocardia</taxon>
    </lineage>
</organism>
<dbReference type="PANTHER" id="PTHR43540">
    <property type="entry name" value="PEROXYUREIDOACRYLATE/UREIDOACRYLATE AMIDOHYDROLASE-RELATED"/>
    <property type="match status" value="1"/>
</dbReference>
<dbReference type="Gene3D" id="3.40.50.850">
    <property type="entry name" value="Isochorismatase-like"/>
    <property type="match status" value="1"/>
</dbReference>
<dbReference type="RefSeq" id="WP_253069130.1">
    <property type="nucleotide sequence ID" value="NZ_BAAAJZ010000011.1"/>
</dbReference>
<dbReference type="AlphaFoldDB" id="A0A852VVQ6"/>
<evidence type="ECO:0000313" key="3">
    <source>
        <dbReference type="EMBL" id="NYG00070.1"/>
    </source>
</evidence>
<dbReference type="Proteomes" id="UP000549695">
    <property type="component" value="Unassembled WGS sequence"/>
</dbReference>
<evidence type="ECO:0000259" key="2">
    <source>
        <dbReference type="Pfam" id="PF00857"/>
    </source>
</evidence>
<evidence type="ECO:0000313" key="4">
    <source>
        <dbReference type="Proteomes" id="UP000549695"/>
    </source>
</evidence>
<evidence type="ECO:0000256" key="1">
    <source>
        <dbReference type="ARBA" id="ARBA00022801"/>
    </source>
</evidence>
<dbReference type="EMBL" id="JACCCZ010000001">
    <property type="protein sequence ID" value="NYG00070.1"/>
    <property type="molecule type" value="Genomic_DNA"/>
</dbReference>
<dbReference type="SUPFAM" id="SSF52499">
    <property type="entry name" value="Isochorismatase-like hydrolases"/>
    <property type="match status" value="1"/>
</dbReference>
<dbReference type="Pfam" id="PF00857">
    <property type="entry name" value="Isochorismatase"/>
    <property type="match status" value="1"/>
</dbReference>
<comment type="caution">
    <text evidence="3">The sequence shown here is derived from an EMBL/GenBank/DDBJ whole genome shotgun (WGS) entry which is preliminary data.</text>
</comment>
<reference evidence="3 4" key="1">
    <citation type="submission" date="2020-07" db="EMBL/GenBank/DDBJ databases">
        <title>Sequencing the genomes of 1000 actinobacteria strains.</title>
        <authorList>
            <person name="Klenk H.-P."/>
        </authorList>
    </citation>
    <scope>NUCLEOTIDE SEQUENCE [LARGE SCALE GENOMIC DNA]</scope>
    <source>
        <strain evidence="3 4">DSM 44749</strain>
    </source>
</reference>
<gene>
    <name evidence="3" type="ORF">HDA37_000355</name>
</gene>
<dbReference type="PANTHER" id="PTHR43540:SF1">
    <property type="entry name" value="ISOCHORISMATASE HYDROLASE"/>
    <property type="match status" value="1"/>
</dbReference>
<dbReference type="InterPro" id="IPR050272">
    <property type="entry name" value="Isochorismatase-like_hydrls"/>
</dbReference>
<keyword evidence="4" id="KW-1185">Reference proteome</keyword>
<proteinExistence type="predicted"/>
<feature type="domain" description="Isochorismatase-like" evidence="2">
    <location>
        <begin position="24"/>
        <end position="200"/>
    </location>
</feature>
<dbReference type="GO" id="GO:0016787">
    <property type="term" value="F:hydrolase activity"/>
    <property type="evidence" value="ECO:0007669"/>
    <property type="project" value="UniProtKB-KW"/>
</dbReference>
<accession>A0A852VVQ6</accession>
<dbReference type="EC" id="3.5.1.107" evidence="3"/>